<dbReference type="AlphaFoldDB" id="A0A0F9S858"/>
<reference evidence="1" key="1">
    <citation type="journal article" date="2015" name="Nature">
        <title>Complex archaea that bridge the gap between prokaryotes and eukaryotes.</title>
        <authorList>
            <person name="Spang A."/>
            <person name="Saw J.H."/>
            <person name="Jorgensen S.L."/>
            <person name="Zaremba-Niedzwiedzka K."/>
            <person name="Martijn J."/>
            <person name="Lind A.E."/>
            <person name="van Eijk R."/>
            <person name="Schleper C."/>
            <person name="Guy L."/>
            <person name="Ettema T.J."/>
        </authorList>
    </citation>
    <scope>NUCLEOTIDE SEQUENCE</scope>
</reference>
<sequence length="241" mass="28177">MKLTPFFNNRPPNNLELGRFFGKKNLFTDVSNLRIYRKFKVQDIDLLLDVIHDKLIPKSVTGSWDKASIAKDALKALGNFRAHFYLKEELKMMRRQSTAGYDSDGYPLGWRSRKMRKLQTEILWLQQRGRCAISGEPIVLGRDKVARHHIEFDKTRSAIKDLVLVKDKYHGAIKEYSHKQTWIDNLLQAKKSFEAGRPPIHWRFLTPGATTSFLRDTYGSIDVNGVVKRVYLWRSDLKYYL</sequence>
<evidence type="ECO:0000313" key="1">
    <source>
        <dbReference type="EMBL" id="KKN33191.1"/>
    </source>
</evidence>
<dbReference type="EMBL" id="LAZR01002196">
    <property type="protein sequence ID" value="KKN33191.1"/>
    <property type="molecule type" value="Genomic_DNA"/>
</dbReference>
<organism evidence="1">
    <name type="scientific">marine sediment metagenome</name>
    <dbReference type="NCBI Taxonomy" id="412755"/>
    <lineage>
        <taxon>unclassified sequences</taxon>
        <taxon>metagenomes</taxon>
        <taxon>ecological metagenomes</taxon>
    </lineage>
</organism>
<gene>
    <name evidence="1" type="ORF">LCGC14_0806210</name>
</gene>
<name>A0A0F9S858_9ZZZZ</name>
<accession>A0A0F9S858</accession>
<comment type="caution">
    <text evidence="1">The sequence shown here is derived from an EMBL/GenBank/DDBJ whole genome shotgun (WGS) entry which is preliminary data.</text>
</comment>
<protein>
    <submittedName>
        <fullName evidence="1">Uncharacterized protein</fullName>
    </submittedName>
</protein>
<proteinExistence type="predicted"/>